<feature type="compositionally biased region" description="Basic and acidic residues" evidence="2">
    <location>
        <begin position="16"/>
        <end position="27"/>
    </location>
</feature>
<reference evidence="4 5" key="1">
    <citation type="journal article" date="2017" name="PLoS Biol.">
        <title>The sea cucumber genome provides insights into morphological evolution and visceral regeneration.</title>
        <authorList>
            <person name="Zhang X."/>
            <person name="Sun L."/>
            <person name="Yuan J."/>
            <person name="Sun Y."/>
            <person name="Gao Y."/>
            <person name="Zhang L."/>
            <person name="Li S."/>
            <person name="Dai H."/>
            <person name="Hamel J.F."/>
            <person name="Liu C."/>
            <person name="Yu Y."/>
            <person name="Liu S."/>
            <person name="Lin W."/>
            <person name="Guo K."/>
            <person name="Jin S."/>
            <person name="Xu P."/>
            <person name="Storey K.B."/>
            <person name="Huan P."/>
            <person name="Zhang T."/>
            <person name="Zhou Y."/>
            <person name="Zhang J."/>
            <person name="Lin C."/>
            <person name="Li X."/>
            <person name="Xing L."/>
            <person name="Huo D."/>
            <person name="Sun M."/>
            <person name="Wang L."/>
            <person name="Mercier A."/>
            <person name="Li F."/>
            <person name="Yang H."/>
            <person name="Xiang J."/>
        </authorList>
    </citation>
    <scope>NUCLEOTIDE SEQUENCE [LARGE SCALE GENOMIC DNA]</scope>
    <source>
        <strain evidence="4">Shaxun</strain>
        <tissue evidence="4">Muscle</tissue>
    </source>
</reference>
<dbReference type="AlphaFoldDB" id="A0A2G8L589"/>
<dbReference type="STRING" id="307972.A0A2G8L589"/>
<name>A0A2G8L589_STIJA</name>
<dbReference type="OrthoDB" id="4777606at2759"/>
<dbReference type="InterPro" id="IPR042477">
    <property type="entry name" value="HMGXB4"/>
</dbReference>
<keyword evidence="1" id="KW-0238">DNA-binding</keyword>
<dbReference type="InterPro" id="IPR036910">
    <property type="entry name" value="HMG_box_dom_sf"/>
</dbReference>
<proteinExistence type="predicted"/>
<sequence>MSSTRRKRNVGSQIRIKQEVAEHEQPTVKRQKVGRSQASSLLLKVKKESGKVVRKKDVAPVTISPPGSKTDDGSLKMKFILSPKREPEDNDDEEEDDHSASKKSKKEISSKTNPSLKLKLSFKSSPDEITKGGGGASKSTDEEHVHPKKRFKTCFEESAASDLKPTSKRGKGIKLDSDSGYSDAQTGMQAKVKALDTSVAEKRNIIVDKKKDKKKKRKEKDKKKKFFKNKSDKNRFLNVHRSSDEAEDGWIEEKMKAESQSEYEVISPWSKPNEPLPEASPVEVSLTPIKLKKDKKKSKNKSKRKRGKKSKKLLHHPEKKKKDKESFTQEQIVKIQQRLMKQGLKSPSSGGDDIGELNFSSHGEDLISQLTASSGHFDPSSLLDELPVESEPLLKPVTAKVTDKKTDKNSKLKDKAKKKKKVITAYQMWCKANRASILEQTPGLDFASMSRKLGEKWHSLAEKEKTKWKHKQRALMLRHKNVPALSRMKKHVQKASNPKARSQQYKAPPPHTDPIDVAAHLKLLGDSLTNVGRSLIKQASGETEVHGSVSVLMDSMLSAIAPLLCLTSQVDELSVIPRKTQSSLLENIAYIMPGL</sequence>
<dbReference type="GO" id="GO:0003677">
    <property type="term" value="F:DNA binding"/>
    <property type="evidence" value="ECO:0007669"/>
    <property type="project" value="UniProtKB-UniRule"/>
</dbReference>
<feature type="compositionally biased region" description="Acidic residues" evidence="2">
    <location>
        <begin position="88"/>
        <end position="97"/>
    </location>
</feature>
<keyword evidence="5" id="KW-1185">Reference proteome</keyword>
<feature type="domain" description="HMG box" evidence="3">
    <location>
        <begin position="419"/>
        <end position="480"/>
    </location>
</feature>
<protein>
    <submittedName>
        <fullName evidence="4">Putative HMG domain-containing protein 4-like</fullName>
    </submittedName>
</protein>
<dbReference type="PANTHER" id="PTHR46584:SF1">
    <property type="entry name" value="HMG DOMAIN-CONTAINING PROTEIN 4"/>
    <property type="match status" value="1"/>
</dbReference>
<feature type="region of interest" description="Disordered" evidence="2">
    <location>
        <begin position="1"/>
        <end position="184"/>
    </location>
</feature>
<evidence type="ECO:0000256" key="2">
    <source>
        <dbReference type="SAM" id="MobiDB-lite"/>
    </source>
</evidence>
<dbReference type="PANTHER" id="PTHR46584">
    <property type="entry name" value="HMG DOMAIN-CONTAINING PROTEIN 4"/>
    <property type="match status" value="1"/>
</dbReference>
<dbReference type="SMART" id="SM00398">
    <property type="entry name" value="HMG"/>
    <property type="match status" value="1"/>
</dbReference>
<dbReference type="InterPro" id="IPR009071">
    <property type="entry name" value="HMG_box_dom"/>
</dbReference>
<keyword evidence="1" id="KW-0539">Nucleus</keyword>
<feature type="region of interest" description="Disordered" evidence="2">
    <location>
        <begin position="397"/>
        <end position="417"/>
    </location>
</feature>
<organism evidence="4 5">
    <name type="scientific">Stichopus japonicus</name>
    <name type="common">Sea cucumber</name>
    <dbReference type="NCBI Taxonomy" id="307972"/>
    <lineage>
        <taxon>Eukaryota</taxon>
        <taxon>Metazoa</taxon>
        <taxon>Echinodermata</taxon>
        <taxon>Eleutherozoa</taxon>
        <taxon>Echinozoa</taxon>
        <taxon>Holothuroidea</taxon>
        <taxon>Aspidochirotacea</taxon>
        <taxon>Aspidochirotida</taxon>
        <taxon>Stichopodidae</taxon>
        <taxon>Apostichopus</taxon>
    </lineage>
</organism>
<dbReference type="Proteomes" id="UP000230750">
    <property type="component" value="Unassembled WGS sequence"/>
</dbReference>
<evidence type="ECO:0000313" key="5">
    <source>
        <dbReference type="Proteomes" id="UP000230750"/>
    </source>
</evidence>
<feature type="compositionally biased region" description="Low complexity" evidence="2">
    <location>
        <begin position="115"/>
        <end position="124"/>
    </location>
</feature>
<comment type="caution">
    <text evidence="4">The sequence shown here is derived from an EMBL/GenBank/DDBJ whole genome shotgun (WGS) entry which is preliminary data.</text>
</comment>
<dbReference type="GO" id="GO:0005634">
    <property type="term" value="C:nucleus"/>
    <property type="evidence" value="ECO:0007669"/>
    <property type="project" value="UniProtKB-UniRule"/>
</dbReference>
<feature type="compositionally biased region" description="Basic and acidic residues" evidence="2">
    <location>
        <begin position="45"/>
        <end position="58"/>
    </location>
</feature>
<feature type="compositionally biased region" description="Basic residues" evidence="2">
    <location>
        <begin position="290"/>
        <end position="322"/>
    </location>
</feature>
<accession>A0A2G8L589</accession>
<gene>
    <name evidence="4" type="ORF">BSL78_07655</name>
</gene>
<evidence type="ECO:0000256" key="1">
    <source>
        <dbReference type="PROSITE-ProRule" id="PRU00267"/>
    </source>
</evidence>
<dbReference type="PROSITE" id="PS50118">
    <property type="entry name" value="HMG_BOX_2"/>
    <property type="match status" value="1"/>
</dbReference>
<feature type="compositionally biased region" description="Basic residues" evidence="2">
    <location>
        <begin position="211"/>
        <end position="228"/>
    </location>
</feature>
<evidence type="ECO:0000313" key="4">
    <source>
        <dbReference type="EMBL" id="PIK55427.1"/>
    </source>
</evidence>
<dbReference type="Gene3D" id="1.10.30.10">
    <property type="entry name" value="High mobility group box domain"/>
    <property type="match status" value="1"/>
</dbReference>
<feature type="compositionally biased region" description="Basic and acidic residues" evidence="2">
    <location>
        <begin position="401"/>
        <end position="413"/>
    </location>
</feature>
<dbReference type="Pfam" id="PF00505">
    <property type="entry name" value="HMG_box"/>
    <property type="match status" value="1"/>
</dbReference>
<feature type="region of interest" description="Disordered" evidence="2">
    <location>
        <begin position="206"/>
        <end position="359"/>
    </location>
</feature>
<evidence type="ECO:0000259" key="3">
    <source>
        <dbReference type="PROSITE" id="PS50118"/>
    </source>
</evidence>
<feature type="DNA-binding region" description="HMG box" evidence="1">
    <location>
        <begin position="419"/>
        <end position="480"/>
    </location>
</feature>
<dbReference type="EMBL" id="MRZV01000215">
    <property type="protein sequence ID" value="PIK55427.1"/>
    <property type="molecule type" value="Genomic_DNA"/>
</dbReference>
<dbReference type="SUPFAM" id="SSF47095">
    <property type="entry name" value="HMG-box"/>
    <property type="match status" value="1"/>
</dbReference>